<dbReference type="STRING" id="502025.Hoch_1632"/>
<reference evidence="1 2" key="1">
    <citation type="journal article" date="2010" name="Stand. Genomic Sci.">
        <title>Complete genome sequence of Haliangium ochraceum type strain (SMP-2).</title>
        <authorList>
            <consortium name="US DOE Joint Genome Institute (JGI-PGF)"/>
            <person name="Ivanova N."/>
            <person name="Daum C."/>
            <person name="Lang E."/>
            <person name="Abt B."/>
            <person name="Kopitz M."/>
            <person name="Saunders E."/>
            <person name="Lapidus A."/>
            <person name="Lucas S."/>
            <person name="Glavina Del Rio T."/>
            <person name="Nolan M."/>
            <person name="Tice H."/>
            <person name="Copeland A."/>
            <person name="Cheng J.F."/>
            <person name="Chen F."/>
            <person name="Bruce D."/>
            <person name="Goodwin L."/>
            <person name="Pitluck S."/>
            <person name="Mavromatis K."/>
            <person name="Pati A."/>
            <person name="Mikhailova N."/>
            <person name="Chen A."/>
            <person name="Palaniappan K."/>
            <person name="Land M."/>
            <person name="Hauser L."/>
            <person name="Chang Y.J."/>
            <person name="Jeffries C.D."/>
            <person name="Detter J.C."/>
            <person name="Brettin T."/>
            <person name="Rohde M."/>
            <person name="Goker M."/>
            <person name="Bristow J."/>
            <person name="Markowitz V."/>
            <person name="Eisen J.A."/>
            <person name="Hugenholtz P."/>
            <person name="Kyrpides N.C."/>
            <person name="Klenk H.P."/>
        </authorList>
    </citation>
    <scope>NUCLEOTIDE SEQUENCE [LARGE SCALE GENOMIC DNA]</scope>
    <source>
        <strain evidence="2">DSM 14365 / CIP 107738 / JCM 11303 / AJ 13395 / SMP-2</strain>
    </source>
</reference>
<dbReference type="KEGG" id="hoh:Hoch_1632"/>
<dbReference type="HOGENOM" id="CLU_2232780_0_0_7"/>
<gene>
    <name evidence="1" type="ordered locus">Hoch_1632</name>
</gene>
<evidence type="ECO:0000313" key="1">
    <source>
        <dbReference type="EMBL" id="ACY14182.1"/>
    </source>
</evidence>
<evidence type="ECO:0000313" key="2">
    <source>
        <dbReference type="Proteomes" id="UP000001880"/>
    </source>
</evidence>
<dbReference type="EMBL" id="CP001804">
    <property type="protein sequence ID" value="ACY14182.1"/>
    <property type="molecule type" value="Genomic_DNA"/>
</dbReference>
<dbReference type="RefSeq" id="WP_012826790.1">
    <property type="nucleotide sequence ID" value="NC_013440.1"/>
</dbReference>
<accession>D0LWT5</accession>
<name>D0LWT5_HALO1</name>
<organism evidence="1 2">
    <name type="scientific">Haliangium ochraceum (strain DSM 14365 / JCM 11303 / SMP-2)</name>
    <dbReference type="NCBI Taxonomy" id="502025"/>
    <lineage>
        <taxon>Bacteria</taxon>
        <taxon>Pseudomonadati</taxon>
        <taxon>Myxococcota</taxon>
        <taxon>Polyangia</taxon>
        <taxon>Haliangiales</taxon>
        <taxon>Kofleriaceae</taxon>
        <taxon>Haliangium</taxon>
    </lineage>
</organism>
<dbReference type="Proteomes" id="UP000001880">
    <property type="component" value="Chromosome"/>
</dbReference>
<dbReference type="AlphaFoldDB" id="D0LWT5"/>
<keyword evidence="2" id="KW-1185">Reference proteome</keyword>
<protein>
    <submittedName>
        <fullName evidence="1">Uncharacterized protein</fullName>
    </submittedName>
</protein>
<sequence length="105" mass="11346">MSEIIDWENIAPTRAAWSEVLEVLLERARKAATGTVRARIEVIEVLTDFIARSPAELSGGLDAMARATADELFSAAAEELLRSIGERQSALAVLRASLGDPQTTH</sequence>
<proteinExistence type="predicted"/>